<organism evidence="1">
    <name type="scientific">Anguilla anguilla</name>
    <name type="common">European freshwater eel</name>
    <name type="synonym">Muraena anguilla</name>
    <dbReference type="NCBI Taxonomy" id="7936"/>
    <lineage>
        <taxon>Eukaryota</taxon>
        <taxon>Metazoa</taxon>
        <taxon>Chordata</taxon>
        <taxon>Craniata</taxon>
        <taxon>Vertebrata</taxon>
        <taxon>Euteleostomi</taxon>
        <taxon>Actinopterygii</taxon>
        <taxon>Neopterygii</taxon>
        <taxon>Teleostei</taxon>
        <taxon>Anguilliformes</taxon>
        <taxon>Anguillidae</taxon>
        <taxon>Anguilla</taxon>
    </lineage>
</organism>
<proteinExistence type="predicted"/>
<reference evidence="1" key="2">
    <citation type="journal article" date="2015" name="Fish Shellfish Immunol.">
        <title>Early steps in the European eel (Anguilla anguilla)-Vibrio vulnificus interaction in the gills: Role of the RtxA13 toxin.</title>
        <authorList>
            <person name="Callol A."/>
            <person name="Pajuelo D."/>
            <person name="Ebbesson L."/>
            <person name="Teles M."/>
            <person name="MacKenzie S."/>
            <person name="Amaro C."/>
        </authorList>
    </citation>
    <scope>NUCLEOTIDE SEQUENCE</scope>
</reference>
<dbReference type="EMBL" id="GBXM01006518">
    <property type="protein sequence ID" value="JAI02060.1"/>
    <property type="molecule type" value="Transcribed_RNA"/>
</dbReference>
<dbReference type="AlphaFoldDB" id="A0A0E9XHC2"/>
<reference evidence="1" key="1">
    <citation type="submission" date="2014-11" db="EMBL/GenBank/DDBJ databases">
        <authorList>
            <person name="Amaro Gonzalez C."/>
        </authorList>
    </citation>
    <scope>NUCLEOTIDE SEQUENCE</scope>
</reference>
<sequence length="51" mass="5868">MTAQLAVRIGETRLTKERELAGHSHSNPLVLKRCRLLLWDTSQVELRIHSC</sequence>
<evidence type="ECO:0000313" key="1">
    <source>
        <dbReference type="EMBL" id="JAI02060.1"/>
    </source>
</evidence>
<accession>A0A0E9XHC2</accession>
<protein>
    <submittedName>
        <fullName evidence="1">Uncharacterized protein</fullName>
    </submittedName>
</protein>
<name>A0A0E9XHC2_ANGAN</name>